<sequence length="402" mass="41473">MGRIAGRVSAGRMHSGDQNQFTRLAAATHRDVRDNCPDDHATGCAVLHQDGVALRQRTRRYPGRKLTDGPADAQPAPSPDLSHVVFVRKATAADYGGELWILDLSPQLAPVGPPRRLVDPAALAHGSGDVPAMVASPRWSPTGKQVAFVDNPTGGAVDGGYLLVAAADTGALAPTQQKLFAESGFAWAPDGRHIAWVQARSDVRPVDVNVLAVGGASTPVATDTNASSVTYSKDGQAILFANGDASGLDAGVPPFAVRTGGIYSVAAAETGGKRPAPTPLFAKPGSYYGDITALGSGAVAFTTQPPGRGAADPSKTIQVLDAGSSLPRTTVTDVAVMLTCQDSPRGGSVCNAAQEPVWGAGDFVAYLDTSSGNWLVVTDLDNRSPTRVDTGVDTFAWSPAAR</sequence>
<reference evidence="3 4" key="1">
    <citation type="submission" date="2020-07" db="EMBL/GenBank/DDBJ databases">
        <title>Mycobacterium kansasii (former subtype) with zoonotic potential isolated from diseased indoor pet cat, Japan.</title>
        <authorList>
            <person name="Fukano H."/>
            <person name="Terazono T."/>
            <person name="Hoshino Y."/>
        </authorList>
    </citation>
    <scope>NUCLEOTIDE SEQUENCE [LARGE SCALE GENOMIC DNA]</scope>
    <source>
        <strain evidence="3 4">Kuro-I</strain>
    </source>
</reference>
<evidence type="ECO:0008006" key="5">
    <source>
        <dbReference type="Google" id="ProtNLM"/>
    </source>
</evidence>
<feature type="region of interest" description="Disordered" evidence="2">
    <location>
        <begin position="60"/>
        <end position="79"/>
    </location>
</feature>
<name>A0A7G1I8F9_MYCKA</name>
<dbReference type="AlphaFoldDB" id="A0A7G1I8F9"/>
<dbReference type="Proteomes" id="UP000516380">
    <property type="component" value="Chromosome"/>
</dbReference>
<accession>A0A7G1I8F9</accession>
<evidence type="ECO:0000313" key="4">
    <source>
        <dbReference type="Proteomes" id="UP000516380"/>
    </source>
</evidence>
<dbReference type="InterPro" id="IPR011042">
    <property type="entry name" value="6-blade_b-propeller_TolB-like"/>
</dbReference>
<comment type="similarity">
    <text evidence="1">Belongs to the TolB family.</text>
</comment>
<evidence type="ECO:0000256" key="2">
    <source>
        <dbReference type="SAM" id="MobiDB-lite"/>
    </source>
</evidence>
<keyword evidence="4" id="KW-1185">Reference proteome</keyword>
<dbReference type="InterPro" id="IPR011659">
    <property type="entry name" value="WD40"/>
</dbReference>
<dbReference type="PANTHER" id="PTHR36842:SF1">
    <property type="entry name" value="PROTEIN TOLB"/>
    <property type="match status" value="1"/>
</dbReference>
<dbReference type="EMBL" id="AP023343">
    <property type="protein sequence ID" value="BCI86085.1"/>
    <property type="molecule type" value="Genomic_DNA"/>
</dbReference>
<dbReference type="Gene3D" id="2.120.10.30">
    <property type="entry name" value="TolB, C-terminal domain"/>
    <property type="match status" value="1"/>
</dbReference>
<evidence type="ECO:0000256" key="1">
    <source>
        <dbReference type="ARBA" id="ARBA00009820"/>
    </source>
</evidence>
<proteinExistence type="inferred from homology"/>
<dbReference type="SUPFAM" id="SSF69304">
    <property type="entry name" value="Tricorn protease N-terminal domain"/>
    <property type="match status" value="1"/>
</dbReference>
<gene>
    <name evidence="3" type="ORF">NIIDMKKI_12910</name>
</gene>
<dbReference type="Pfam" id="PF07676">
    <property type="entry name" value="PD40"/>
    <property type="match status" value="2"/>
</dbReference>
<dbReference type="PANTHER" id="PTHR36842">
    <property type="entry name" value="PROTEIN TOLB HOMOLOG"/>
    <property type="match status" value="1"/>
</dbReference>
<protein>
    <recommendedName>
        <fullName evidence="5">WD40-like Beta Propeller Repeat family protein</fullName>
    </recommendedName>
</protein>
<evidence type="ECO:0000313" key="3">
    <source>
        <dbReference type="EMBL" id="BCI86085.1"/>
    </source>
</evidence>
<organism evidence="3 4">
    <name type="scientific">Mycobacterium kansasii</name>
    <dbReference type="NCBI Taxonomy" id="1768"/>
    <lineage>
        <taxon>Bacteria</taxon>
        <taxon>Bacillati</taxon>
        <taxon>Actinomycetota</taxon>
        <taxon>Actinomycetes</taxon>
        <taxon>Mycobacteriales</taxon>
        <taxon>Mycobacteriaceae</taxon>
        <taxon>Mycobacterium</taxon>
    </lineage>
</organism>